<keyword evidence="1" id="KW-0472">Membrane</keyword>
<sequence>MGEIRGEKVRFRRQDFVALHELPSSLVDDPLIVHCPPRSNLARRLLRYIVGIVGIVLLIGGGVFAVIESGTLDTALSNGARTVLNAAVAPGFRAEIGETAIRFSSSFQLAVEARNVAIVPEGGKSPLALTQSVNMVLDPIALLGGDFKVKEIVTEGVALDARLLPAGPPIDLANLRIDSIPAFLDRAFVQLDQIQAFIAKGGLDRMRIGGLEVSTTGVSGRPLVIAVDDLAMERGADDSLSFFGAVSVNGQQTEISALTANTGGKAQSLTLRLADVRLTPFLLKRGAAGNPRQGLDGSAEVSISAKRAGEGQKPSVNMIAEIAGATIYSDGIGQELTRARLNLGYDFAKDTLELSSSQAEFGPMALPLSGGLIDLDRLPGNTKAGKGFGIDLLVSEGRADVPSAGEAPFPFSLKAFGHYLLEEKELKFETFTVQTPSGTMDASLGVRFVGTGPEVRFDALIRDMKTSVVKQLWPYWIAEKPRRWVLANIFGGTITNGQISVFIPQDRLTVEPKPLHLDENELRVSFDIVDARMNVTGEIPPLRDTSAHFDLSGRKVVTSIRSAASYFPSGRMVTVEKGQLALEDIYHKPLMADIEIAVSGAADAVAELVSFKPIRALERAGFAVEDFSGKVSGVAKVRLGLISDQHPPDPVWEAHLDLADVDVTKPYSGRTISDLEGKLDVDPRAARLNAKAKIDGVPMDLEVTEPVEKTDPVARERVVRLRLDNEERRKFVPGLDDLVDGPITVELTRIDDERQAAVIDLTSASLTVPWIGWSKGQGIAAKASFEALEGATQTAIEKFVLDGEGFGAAGKLTVGKQGLVSADLSRMRLAPGDDYALAVRQNKGGYDVSVSGKSADVRSLIVALKSPGDGPGSGGDEKPLSVQVKGRLDRVVGFGDEVLSGVSILYGSRGGKTTALDVSGVTDSRQAVVAKMRRPGELSELSVTSSDAGALARFINLYNRMIGGLMNLKLSQAANGSWSGSLDIRDFRVENEERLQSIVSTPTGADGRSLNTAVKKNIDVSSARFQRAFARLVYSDGSLRVDNGVVRGEQIGATFQGGVRDTRGQIDLTGTFMPAYGLNRLFGELPLIGILLGNGRDRGLLGITFKLTGATEQPKLVVNPLSIIAPGVFRQIFEFR</sequence>
<gene>
    <name evidence="2" type="ORF">RHIZ70_2285</name>
</gene>
<organism evidence="2 3">
    <name type="scientific">Ciceribacter selenitireducens ATCC BAA-1503</name>
    <dbReference type="NCBI Taxonomy" id="1336235"/>
    <lineage>
        <taxon>Bacteria</taxon>
        <taxon>Pseudomonadati</taxon>
        <taxon>Pseudomonadota</taxon>
        <taxon>Alphaproteobacteria</taxon>
        <taxon>Hyphomicrobiales</taxon>
        <taxon>Rhizobiaceae</taxon>
        <taxon>Ciceribacter</taxon>
    </lineage>
</organism>
<reference evidence="3" key="1">
    <citation type="submission" date="2018-07" db="EMBL/GenBank/DDBJ databases">
        <authorList>
            <person name="Peiro R."/>
            <person name="Begona"/>
            <person name="Cbmso G."/>
            <person name="Lopez M."/>
            <person name="Gonzalez S."/>
        </authorList>
    </citation>
    <scope>NUCLEOTIDE SEQUENCE [LARGE SCALE GENOMIC DNA]</scope>
</reference>
<protein>
    <submittedName>
        <fullName evidence="2">Uncharacterized protein</fullName>
    </submittedName>
</protein>
<dbReference type="OrthoDB" id="7161641at2"/>
<dbReference type="AlphaFoldDB" id="A0A376AFZ5"/>
<proteinExistence type="predicted"/>
<evidence type="ECO:0000313" key="3">
    <source>
        <dbReference type="Proteomes" id="UP000254764"/>
    </source>
</evidence>
<evidence type="ECO:0000256" key="1">
    <source>
        <dbReference type="SAM" id="Phobius"/>
    </source>
</evidence>
<dbReference type="Proteomes" id="UP000254764">
    <property type="component" value="Unassembled WGS sequence"/>
</dbReference>
<dbReference type="STRING" id="1336235.GCA_000518785_00390"/>
<keyword evidence="1" id="KW-1133">Transmembrane helix</keyword>
<keyword evidence="1" id="KW-0812">Transmembrane</keyword>
<accession>A0A376AFZ5</accession>
<feature type="transmembrane region" description="Helical" evidence="1">
    <location>
        <begin position="45"/>
        <end position="67"/>
    </location>
</feature>
<evidence type="ECO:0000313" key="2">
    <source>
        <dbReference type="EMBL" id="SSC66577.1"/>
    </source>
</evidence>
<dbReference type="EMBL" id="UEYP01000002">
    <property type="protein sequence ID" value="SSC66577.1"/>
    <property type="molecule type" value="Genomic_DNA"/>
</dbReference>
<keyword evidence="3" id="KW-1185">Reference proteome</keyword>
<name>A0A376AFZ5_9HYPH</name>